<dbReference type="EMBL" id="LLXJ01009104">
    <property type="protein sequence ID" value="PKB93046.1"/>
    <property type="molecule type" value="Genomic_DNA"/>
</dbReference>
<dbReference type="Proteomes" id="UP000232722">
    <property type="component" value="Unassembled WGS sequence"/>
</dbReference>
<organism evidence="1 2">
    <name type="scientific">Rhizophagus irregularis</name>
    <dbReference type="NCBI Taxonomy" id="588596"/>
    <lineage>
        <taxon>Eukaryota</taxon>
        <taxon>Fungi</taxon>
        <taxon>Fungi incertae sedis</taxon>
        <taxon>Mucoromycota</taxon>
        <taxon>Glomeromycotina</taxon>
        <taxon>Glomeromycetes</taxon>
        <taxon>Glomerales</taxon>
        <taxon>Glomeraceae</taxon>
        <taxon>Rhizophagus</taxon>
    </lineage>
</organism>
<proteinExistence type="predicted"/>
<reference evidence="1 2" key="2">
    <citation type="submission" date="2017-09" db="EMBL/GenBank/DDBJ databases">
        <title>Extensive intraspecific genome diversity in a model arbuscular mycorrhizal fungus.</title>
        <authorList>
            <person name="Chen E.C."/>
            <person name="Morin E."/>
            <person name="Beaudet D."/>
            <person name="Noel J."/>
            <person name="Ndikumana S."/>
            <person name="Charron P."/>
            <person name="St-Onge C."/>
            <person name="Giorgi J."/>
            <person name="Grigoriev I.V."/>
            <person name="Roux C."/>
            <person name="Martin F.M."/>
            <person name="Corradi N."/>
        </authorList>
    </citation>
    <scope>NUCLEOTIDE SEQUENCE [LARGE SCALE GENOMIC DNA]</scope>
    <source>
        <strain evidence="1 2">A5</strain>
    </source>
</reference>
<name>A0A2N0NEP7_9GLOM</name>
<reference evidence="1 2" key="1">
    <citation type="submission" date="2016-04" db="EMBL/GenBank/DDBJ databases">
        <title>Genome analyses suggest a sexual origin of heterokaryosis in a supposedly ancient asexual fungus.</title>
        <authorList>
            <person name="Ropars J."/>
            <person name="Sedzielewska K."/>
            <person name="Noel J."/>
            <person name="Charron P."/>
            <person name="Farinelli L."/>
            <person name="Marton T."/>
            <person name="Kruger M."/>
            <person name="Pelin A."/>
            <person name="Brachmann A."/>
            <person name="Corradi N."/>
        </authorList>
    </citation>
    <scope>NUCLEOTIDE SEQUENCE [LARGE SCALE GENOMIC DNA]</scope>
    <source>
        <strain evidence="1 2">A5</strain>
    </source>
</reference>
<comment type="caution">
    <text evidence="1">The sequence shown here is derived from an EMBL/GenBank/DDBJ whole genome shotgun (WGS) entry which is preliminary data.</text>
</comment>
<gene>
    <name evidence="1" type="ORF">RhiirA5_442508</name>
</gene>
<dbReference type="AlphaFoldDB" id="A0A2N0NEP7"/>
<evidence type="ECO:0000313" key="2">
    <source>
        <dbReference type="Proteomes" id="UP000232722"/>
    </source>
</evidence>
<evidence type="ECO:0000313" key="1">
    <source>
        <dbReference type="EMBL" id="PKB93046.1"/>
    </source>
</evidence>
<protein>
    <submittedName>
        <fullName evidence="1">Uncharacterized protein</fullName>
    </submittedName>
</protein>
<feature type="non-terminal residue" evidence="1">
    <location>
        <position position="1"/>
    </location>
</feature>
<sequence>VWPFRWVSEVQLSGGLLKYRNSKDLFGHSGGFLKYRNSKDSFSHSGSAFRWASEIQKLQRFFGYSGLDGF</sequence>
<accession>A0A2N0NEP7</accession>